<dbReference type="Gene3D" id="3.30.70.270">
    <property type="match status" value="2"/>
</dbReference>
<dbReference type="InterPro" id="IPR043128">
    <property type="entry name" value="Rev_trsase/Diguanyl_cyclase"/>
</dbReference>
<name>A0A168N4C8_ABSGL</name>
<dbReference type="EMBL" id="LT553005">
    <property type="protein sequence ID" value="SAL99781.1"/>
    <property type="molecule type" value="Genomic_DNA"/>
</dbReference>
<dbReference type="OrthoDB" id="2204425at2759"/>
<protein>
    <recommendedName>
        <fullName evidence="1">Reverse transcriptase domain-containing protein</fullName>
    </recommendedName>
</protein>
<reference evidence="2" key="1">
    <citation type="submission" date="2016-04" db="EMBL/GenBank/DDBJ databases">
        <authorList>
            <person name="Evans L.H."/>
            <person name="Alamgir A."/>
            <person name="Owens N."/>
            <person name="Weber N.D."/>
            <person name="Virtaneva K."/>
            <person name="Barbian K."/>
            <person name="Babar A."/>
            <person name="Rosenke K."/>
        </authorList>
    </citation>
    <scope>NUCLEOTIDE SEQUENCE [LARGE SCALE GENOMIC DNA]</scope>
    <source>
        <strain evidence="2">CBS 101.48</strain>
    </source>
</reference>
<evidence type="ECO:0000313" key="3">
    <source>
        <dbReference type="Proteomes" id="UP000078561"/>
    </source>
</evidence>
<dbReference type="FunFam" id="3.30.70.270:FF:000020">
    <property type="entry name" value="Transposon Tf2-6 polyprotein-like Protein"/>
    <property type="match status" value="1"/>
</dbReference>
<evidence type="ECO:0000259" key="1">
    <source>
        <dbReference type="PROSITE" id="PS50878"/>
    </source>
</evidence>
<dbReference type="InterPro" id="IPR000477">
    <property type="entry name" value="RT_dom"/>
</dbReference>
<dbReference type="OMA" id="TENHESC"/>
<dbReference type="Proteomes" id="UP000078561">
    <property type="component" value="Unassembled WGS sequence"/>
</dbReference>
<dbReference type="InterPro" id="IPR043502">
    <property type="entry name" value="DNA/RNA_pol_sf"/>
</dbReference>
<gene>
    <name evidence="2" type="primary">ABSGL_05433.1 scaffold 7115</name>
</gene>
<dbReference type="PANTHER" id="PTHR33064">
    <property type="entry name" value="POL PROTEIN"/>
    <property type="match status" value="1"/>
</dbReference>
<dbReference type="PROSITE" id="PS50878">
    <property type="entry name" value="RT_POL"/>
    <property type="match status" value="1"/>
</dbReference>
<dbReference type="SUPFAM" id="SSF56672">
    <property type="entry name" value="DNA/RNA polymerases"/>
    <property type="match status" value="1"/>
</dbReference>
<evidence type="ECO:0000313" key="2">
    <source>
        <dbReference type="EMBL" id="SAL99781.1"/>
    </source>
</evidence>
<dbReference type="Pfam" id="PF17919">
    <property type="entry name" value="RT_RNaseH_2"/>
    <property type="match status" value="1"/>
</dbReference>
<dbReference type="Pfam" id="PF00078">
    <property type="entry name" value="RVT_1"/>
    <property type="match status" value="1"/>
</dbReference>
<dbReference type="InterPro" id="IPR051320">
    <property type="entry name" value="Viral_Replic_Matur_Polypro"/>
</dbReference>
<dbReference type="InParanoid" id="A0A168N4C8"/>
<keyword evidence="3" id="KW-1185">Reference proteome</keyword>
<accession>A0A168N4C8</accession>
<proteinExistence type="predicted"/>
<dbReference type="InterPro" id="IPR041577">
    <property type="entry name" value="RT_RNaseH_2"/>
</dbReference>
<organism evidence="2">
    <name type="scientific">Absidia glauca</name>
    <name type="common">Pin mould</name>
    <dbReference type="NCBI Taxonomy" id="4829"/>
    <lineage>
        <taxon>Eukaryota</taxon>
        <taxon>Fungi</taxon>
        <taxon>Fungi incertae sedis</taxon>
        <taxon>Mucoromycota</taxon>
        <taxon>Mucoromycotina</taxon>
        <taxon>Mucoromycetes</taxon>
        <taxon>Mucorales</taxon>
        <taxon>Cunninghamellaceae</taxon>
        <taxon>Absidia</taxon>
    </lineage>
</organism>
<dbReference type="AlphaFoldDB" id="A0A168N4C8"/>
<dbReference type="Gene3D" id="3.10.20.370">
    <property type="match status" value="1"/>
</dbReference>
<feature type="domain" description="Reverse transcriptase" evidence="1">
    <location>
        <begin position="1"/>
        <end position="59"/>
    </location>
</feature>
<dbReference type="PANTHER" id="PTHR33064:SF37">
    <property type="entry name" value="RIBONUCLEASE H"/>
    <property type="match status" value="1"/>
</dbReference>
<dbReference type="STRING" id="4829.A0A168N4C8"/>
<sequence length="206" mass="23240">MNSSVVVYIDDIIVHSPTMDDHLQDLERFFTHIKKANMVLNANKCSFFDRSVNFVGFVANEHGYSPNPKRIQAIASFPRPVCQGDVRAFLGINGIYKRHIYLFADCTAPLTNLLKKNAPFIWTENHESCFLAARSLLQEKCPSVYPDPTKSFYLFTDASDIGIGAALCRLENDEHLPVAILSRKLQPAEVRYPTVEKELMAVVVAF</sequence>